<dbReference type="RefSeq" id="WP_380603997.1">
    <property type="nucleotide sequence ID" value="NZ_JBHSDU010000015.1"/>
</dbReference>
<keyword evidence="1" id="KW-0812">Transmembrane</keyword>
<feature type="domain" description="Lnb N-terminal periplasmic" evidence="2">
    <location>
        <begin position="126"/>
        <end position="274"/>
    </location>
</feature>
<feature type="transmembrane region" description="Helical" evidence="1">
    <location>
        <begin position="40"/>
        <end position="59"/>
    </location>
</feature>
<keyword evidence="4" id="KW-1185">Reference proteome</keyword>
<dbReference type="InterPro" id="IPR025178">
    <property type="entry name" value="Lnb_N"/>
</dbReference>
<keyword evidence="1" id="KW-0472">Membrane</keyword>
<proteinExistence type="predicted"/>
<accession>A0ABV8T0X4</accession>
<sequence>MLLRTRLALRWLAHATGHLIQALLVIWAALALWFWPTQWVGLRLALAIAFAAFGIWAFWFTRSRRVWLTFAALYMVVIVGWSAIKPKLDRDWRPEVAVLPRAVVSGDQVRLLGVRDFKYRSTDDFTPRYRERTVYLSRLTGVDFYISYWMPGPIGHTFLSFVFDDAEPISISIEARPEAHEGFAPVGSLFKQFELIYVVGEERDIVGVRTNYRAEDVYLYRISTTPENARRLFMIYLERINELAERPEFYHLLSNNCTLNIVRYANSIGPGSRFDIRHYLNGLFDSYLYHRQLLDSSLPFEELRRQAHINKAAQAADSGEDFSQRIRAQLGKRS</sequence>
<feature type="transmembrane region" description="Helical" evidence="1">
    <location>
        <begin position="12"/>
        <end position="34"/>
    </location>
</feature>
<protein>
    <submittedName>
        <fullName evidence="3">DUF4105 domain-containing protein</fullName>
    </submittedName>
</protein>
<keyword evidence="1" id="KW-1133">Transmembrane helix</keyword>
<gene>
    <name evidence="3" type="ORF">ACFPN2_31120</name>
</gene>
<dbReference type="EMBL" id="JBHSDU010000015">
    <property type="protein sequence ID" value="MFC4313566.1"/>
    <property type="molecule type" value="Genomic_DNA"/>
</dbReference>
<evidence type="ECO:0000256" key="1">
    <source>
        <dbReference type="SAM" id="Phobius"/>
    </source>
</evidence>
<feature type="transmembrane region" description="Helical" evidence="1">
    <location>
        <begin position="66"/>
        <end position="84"/>
    </location>
</feature>
<organism evidence="3 4">
    <name type="scientific">Steroidobacter flavus</name>
    <dbReference type="NCBI Taxonomy" id="1842136"/>
    <lineage>
        <taxon>Bacteria</taxon>
        <taxon>Pseudomonadati</taxon>
        <taxon>Pseudomonadota</taxon>
        <taxon>Gammaproteobacteria</taxon>
        <taxon>Steroidobacterales</taxon>
        <taxon>Steroidobacteraceae</taxon>
        <taxon>Steroidobacter</taxon>
    </lineage>
</organism>
<reference evidence="4" key="1">
    <citation type="journal article" date="2019" name="Int. J. Syst. Evol. Microbiol.">
        <title>The Global Catalogue of Microorganisms (GCM) 10K type strain sequencing project: providing services to taxonomists for standard genome sequencing and annotation.</title>
        <authorList>
            <consortium name="The Broad Institute Genomics Platform"/>
            <consortium name="The Broad Institute Genome Sequencing Center for Infectious Disease"/>
            <person name="Wu L."/>
            <person name="Ma J."/>
        </authorList>
    </citation>
    <scope>NUCLEOTIDE SEQUENCE [LARGE SCALE GENOMIC DNA]</scope>
    <source>
        <strain evidence="4">CGMCC 1.10759</strain>
    </source>
</reference>
<evidence type="ECO:0000259" key="2">
    <source>
        <dbReference type="Pfam" id="PF13387"/>
    </source>
</evidence>
<dbReference type="Proteomes" id="UP001595904">
    <property type="component" value="Unassembled WGS sequence"/>
</dbReference>
<dbReference type="Pfam" id="PF13387">
    <property type="entry name" value="Lnb_N"/>
    <property type="match status" value="1"/>
</dbReference>
<name>A0ABV8T0X4_9GAMM</name>
<evidence type="ECO:0000313" key="3">
    <source>
        <dbReference type="EMBL" id="MFC4313566.1"/>
    </source>
</evidence>
<evidence type="ECO:0000313" key="4">
    <source>
        <dbReference type="Proteomes" id="UP001595904"/>
    </source>
</evidence>
<comment type="caution">
    <text evidence="3">The sequence shown here is derived from an EMBL/GenBank/DDBJ whole genome shotgun (WGS) entry which is preliminary data.</text>
</comment>